<keyword evidence="10" id="KW-0732">Signal</keyword>
<keyword evidence="4 10" id="KW-0378">Hydrolase</keyword>
<feature type="signal peptide" evidence="10">
    <location>
        <begin position="1"/>
        <end position="16"/>
    </location>
</feature>
<name>A0A6P5EQH8_ANACO</name>
<dbReference type="Gramene" id="Aco002560.1.mrna1">
    <property type="protein sequence ID" value="Aco002560.1.mrna1"/>
    <property type="gene ID" value="Aco002560.1.path1"/>
</dbReference>
<dbReference type="Pfam" id="PF01095">
    <property type="entry name" value="Pectinesterase"/>
    <property type="match status" value="1"/>
</dbReference>
<comment type="catalytic activity">
    <reaction evidence="7 10">
        <text>[(1-&gt;4)-alpha-D-galacturonosyl methyl ester](n) + n H2O = [(1-&gt;4)-alpha-D-galacturonosyl](n) + n methanol + n H(+)</text>
        <dbReference type="Rhea" id="RHEA:22380"/>
        <dbReference type="Rhea" id="RHEA-COMP:14570"/>
        <dbReference type="Rhea" id="RHEA-COMP:14573"/>
        <dbReference type="ChEBI" id="CHEBI:15377"/>
        <dbReference type="ChEBI" id="CHEBI:15378"/>
        <dbReference type="ChEBI" id="CHEBI:17790"/>
        <dbReference type="ChEBI" id="CHEBI:140522"/>
        <dbReference type="ChEBI" id="CHEBI:140523"/>
        <dbReference type="EC" id="3.1.1.11"/>
    </reaction>
</comment>
<dbReference type="GO" id="GO:0030599">
    <property type="term" value="F:pectinesterase activity"/>
    <property type="evidence" value="ECO:0007669"/>
    <property type="project" value="UniProtKB-UniRule"/>
</dbReference>
<dbReference type="InterPro" id="IPR011050">
    <property type="entry name" value="Pectin_lyase_fold/virulence"/>
</dbReference>
<dbReference type="InterPro" id="IPR033131">
    <property type="entry name" value="Pectinesterase_Asp_AS"/>
</dbReference>
<dbReference type="RefSeq" id="XP_020085774.1">
    <property type="nucleotide sequence ID" value="XM_020230185.1"/>
</dbReference>
<evidence type="ECO:0000256" key="5">
    <source>
        <dbReference type="ARBA" id="ARBA00023085"/>
    </source>
</evidence>
<sequence>MKFLLLFASIFIAASSRTLNGSGNVVKSIFVNRTGKGDFRRIQEAINSIPDNNDQWIRIHVAAGVYKEKVLITQYKGFILLEGEGAHKTLIKWGDYNNDKSNHTTVSSATFSSYATNFVARDISFKNTYNGGSTMSQAVAALIAGDSSSFYRCSFIGIQDTLCDAWGRHYYEDCYIEGALDFIFGQAQSMYQRCTITTVNAPISPAYVTAQGRSSDVDQSGFVFKSCTVNGTVETYLGRAWRNYARVIFYDTNMSNIVAPLGWDAWNYKGKEKYITFVESGCSGPGSNTTGRVKWKKTLSSSELNKLIDMSYINGGGWLQLQPNTDSQHKA</sequence>
<organism evidence="12 13">
    <name type="scientific">Ananas comosus</name>
    <name type="common">Pineapple</name>
    <name type="synonym">Ananas ananas</name>
    <dbReference type="NCBI Taxonomy" id="4615"/>
    <lineage>
        <taxon>Eukaryota</taxon>
        <taxon>Viridiplantae</taxon>
        <taxon>Streptophyta</taxon>
        <taxon>Embryophyta</taxon>
        <taxon>Tracheophyta</taxon>
        <taxon>Spermatophyta</taxon>
        <taxon>Magnoliopsida</taxon>
        <taxon>Liliopsida</taxon>
        <taxon>Poales</taxon>
        <taxon>Bromeliaceae</taxon>
        <taxon>Bromelioideae</taxon>
        <taxon>Ananas</taxon>
    </lineage>
</organism>
<dbReference type="InterPro" id="IPR012334">
    <property type="entry name" value="Pectin_lyas_fold"/>
</dbReference>
<dbReference type="AlphaFoldDB" id="A0A6P5EQH8"/>
<feature type="chain" id="PRO_5028513315" description="Pectinesterase" evidence="10">
    <location>
        <begin position="17"/>
        <end position="331"/>
    </location>
</feature>
<feature type="domain" description="Pectinesterase catalytic" evidence="11">
    <location>
        <begin position="29"/>
        <end position="313"/>
    </location>
</feature>
<evidence type="ECO:0000256" key="7">
    <source>
        <dbReference type="ARBA" id="ARBA00047928"/>
    </source>
</evidence>
<evidence type="ECO:0000256" key="6">
    <source>
        <dbReference type="ARBA" id="ARBA00023180"/>
    </source>
</evidence>
<keyword evidence="5 10" id="KW-0063">Aspartyl esterase</keyword>
<dbReference type="FunFam" id="2.160.20.10:FF:000013">
    <property type="entry name" value="Pectinesterase"/>
    <property type="match status" value="1"/>
</dbReference>
<evidence type="ECO:0000256" key="4">
    <source>
        <dbReference type="ARBA" id="ARBA00022801"/>
    </source>
</evidence>
<dbReference type="Gene3D" id="2.160.20.10">
    <property type="entry name" value="Single-stranded right-handed beta-helix, Pectin lyase-like"/>
    <property type="match status" value="1"/>
</dbReference>
<evidence type="ECO:0000259" key="11">
    <source>
        <dbReference type="Pfam" id="PF01095"/>
    </source>
</evidence>
<comment type="pathway">
    <text evidence="1 10">Glycan metabolism; pectin degradation; 2-dehydro-3-deoxy-D-gluconate from pectin: step 1/5.</text>
</comment>
<evidence type="ECO:0000256" key="2">
    <source>
        <dbReference type="ARBA" id="ARBA00008891"/>
    </source>
</evidence>
<evidence type="ECO:0000313" key="12">
    <source>
        <dbReference type="Proteomes" id="UP000515123"/>
    </source>
</evidence>
<evidence type="ECO:0000256" key="1">
    <source>
        <dbReference type="ARBA" id="ARBA00005184"/>
    </source>
</evidence>
<dbReference type="InterPro" id="IPR000070">
    <property type="entry name" value="Pectinesterase_cat"/>
</dbReference>
<dbReference type="PANTHER" id="PTHR31321:SF134">
    <property type="entry name" value="PECTINESTERASE"/>
    <property type="match status" value="1"/>
</dbReference>
<proteinExistence type="inferred from homology"/>
<accession>A0A6P5EQH8</accession>
<dbReference type="GO" id="GO:0042545">
    <property type="term" value="P:cell wall modification"/>
    <property type="evidence" value="ECO:0007669"/>
    <property type="project" value="UniProtKB-UniRule"/>
</dbReference>
<evidence type="ECO:0000256" key="10">
    <source>
        <dbReference type="RuleBase" id="RU000589"/>
    </source>
</evidence>
<dbReference type="Proteomes" id="UP000515123">
    <property type="component" value="Linkage group 4"/>
</dbReference>
<reference evidence="13" key="2">
    <citation type="submission" date="2025-08" db="UniProtKB">
        <authorList>
            <consortium name="RefSeq"/>
        </authorList>
    </citation>
    <scope>IDENTIFICATION</scope>
    <source>
        <tissue evidence="13">Leaf</tissue>
    </source>
</reference>
<dbReference type="EC" id="3.1.1.11" evidence="3 10"/>
<comment type="similarity">
    <text evidence="2">Belongs to the pectinesterase family.</text>
</comment>
<reference evidence="12" key="1">
    <citation type="journal article" date="2015" name="Nat. Genet.">
        <title>The pineapple genome and the evolution of CAM photosynthesis.</title>
        <authorList>
            <person name="Ming R."/>
            <person name="VanBuren R."/>
            <person name="Wai C.M."/>
            <person name="Tang H."/>
            <person name="Schatz M.C."/>
            <person name="Bowers J.E."/>
            <person name="Lyons E."/>
            <person name="Wang M.L."/>
            <person name="Chen J."/>
            <person name="Biggers E."/>
            <person name="Zhang J."/>
            <person name="Huang L."/>
            <person name="Zhang L."/>
            <person name="Miao W."/>
            <person name="Zhang J."/>
            <person name="Ye Z."/>
            <person name="Miao C."/>
            <person name="Lin Z."/>
            <person name="Wang H."/>
            <person name="Zhou H."/>
            <person name="Yim W.C."/>
            <person name="Priest H.D."/>
            <person name="Zheng C."/>
            <person name="Woodhouse M."/>
            <person name="Edger P.P."/>
            <person name="Guyot R."/>
            <person name="Guo H.B."/>
            <person name="Guo H."/>
            <person name="Zheng G."/>
            <person name="Singh R."/>
            <person name="Sharma A."/>
            <person name="Min X."/>
            <person name="Zheng Y."/>
            <person name="Lee H."/>
            <person name="Gurtowski J."/>
            <person name="Sedlazeck F.J."/>
            <person name="Harkess A."/>
            <person name="McKain M.R."/>
            <person name="Liao Z."/>
            <person name="Fang J."/>
            <person name="Liu J."/>
            <person name="Zhang X."/>
            <person name="Zhang Q."/>
            <person name="Hu W."/>
            <person name="Qin Y."/>
            <person name="Wang K."/>
            <person name="Chen L.Y."/>
            <person name="Shirley N."/>
            <person name="Lin Y.R."/>
            <person name="Liu L.Y."/>
            <person name="Hernandez A.G."/>
            <person name="Wright C.L."/>
            <person name="Bulone V."/>
            <person name="Tuskan G.A."/>
            <person name="Heath K."/>
            <person name="Zee F."/>
            <person name="Moore P.H."/>
            <person name="Sunkar R."/>
            <person name="Leebens-Mack J.H."/>
            <person name="Mockler T."/>
            <person name="Bennetzen J.L."/>
            <person name="Freeling M."/>
            <person name="Sankoff D."/>
            <person name="Paterson A.H."/>
            <person name="Zhu X."/>
            <person name="Yang X."/>
            <person name="Smith J.A."/>
            <person name="Cushman J.C."/>
            <person name="Paull R.E."/>
            <person name="Yu Q."/>
        </authorList>
    </citation>
    <scope>NUCLEOTIDE SEQUENCE [LARGE SCALE GENOMIC DNA]</scope>
    <source>
        <strain evidence="12">cv. F153</strain>
    </source>
</reference>
<protein>
    <recommendedName>
        <fullName evidence="3 10">Pectinesterase</fullName>
        <ecNumber evidence="3 10">3.1.1.11</ecNumber>
    </recommendedName>
</protein>
<evidence type="ECO:0000256" key="9">
    <source>
        <dbReference type="PROSITE-ProRule" id="PRU10040"/>
    </source>
</evidence>
<dbReference type="PANTHER" id="PTHR31321">
    <property type="entry name" value="ACYL-COA THIOESTER HYDROLASE YBHC-RELATED"/>
    <property type="match status" value="1"/>
</dbReference>
<comment type="function">
    <text evidence="8">Acts in the modification of cell walls via demethylesterification of cell wall pectin.</text>
</comment>
<dbReference type="SUPFAM" id="SSF51126">
    <property type="entry name" value="Pectin lyase-like"/>
    <property type="match status" value="1"/>
</dbReference>
<keyword evidence="12" id="KW-1185">Reference proteome</keyword>
<dbReference type="PROSITE" id="PS00503">
    <property type="entry name" value="PECTINESTERASE_2"/>
    <property type="match status" value="1"/>
</dbReference>
<dbReference type="OrthoDB" id="2019149at2759"/>
<gene>
    <name evidence="13" type="primary">LOC109708440</name>
</gene>
<dbReference type="UniPathway" id="UPA00545">
    <property type="reaction ID" value="UER00823"/>
</dbReference>
<dbReference type="GeneID" id="109708440"/>
<keyword evidence="6" id="KW-0325">Glycoprotein</keyword>
<evidence type="ECO:0000256" key="3">
    <source>
        <dbReference type="ARBA" id="ARBA00013229"/>
    </source>
</evidence>
<feature type="active site" evidence="9">
    <location>
        <position position="181"/>
    </location>
</feature>
<evidence type="ECO:0000256" key="8">
    <source>
        <dbReference type="ARBA" id="ARBA00057335"/>
    </source>
</evidence>
<evidence type="ECO:0000313" key="13">
    <source>
        <dbReference type="RefSeq" id="XP_020085774.1"/>
    </source>
</evidence>
<dbReference type="GO" id="GO:0045490">
    <property type="term" value="P:pectin catabolic process"/>
    <property type="evidence" value="ECO:0007669"/>
    <property type="project" value="UniProtKB-UniRule"/>
</dbReference>